<keyword evidence="2" id="KW-0653">Protein transport</keyword>
<sequence>MATTNLGTLLLGELQALSTEARRKHPEIKEAAERVIVAVRGIRATGSAEIAAELAKSDDVISPFVLGCQSNNHRLAAASVQCLQQLVSHQAVSAQSIRAALGTLSAVSSMGADIQVKVLQMVLPLVTMYDERVFGETLVEALHLCLALQRSRDPIVNNTAAAILRQVVVAVFDRVVAEDQRHHHPHRGDGADTTEDDLARRHAKDAYFVLQDLCLLAGGHESIFIRAGAVDQGLVLDLIESVLSNHAAAVGRHTAMLQTVRERLVPFVVGLFAERAAFTAAVRGIRIVWLLVRDLHAALGPECEVLLAMLARLADAGGGGGGGARRQSVSQQRPVALVPSKAPAAADDGGGSGSSSGGGAPLFYRVLGMEVARLVLRDAPLLRRLCAQYDGRAGSESHAVADLIAAVARAASERPELRASGGDGIPAVDGADQDAQVGAHNSSVRTELHRVLDKHEPPSVPETYVWYLGVTAVGAAVEALAAHVLPDGGGQPGLALDPDPGPGPDPAPDSALAATRVVVRRTWPALHAAHALCMGVRLDAALFAQTVEAAQLMARVGAALGLREARDAYVVLLCRSCLPQAAIADHERQQQLLLLQQAAEAAPAAGLGMNARQVTCLRAAAACARALAAGLGALWYPVAVTLQQAEELLRQSAGDAAEAEAAAAAVRGDCDRLLDAARAGGAGALGAAARALCVLGADLSGAPARLDAGAEAELRAAPAVVPRRLSAAPGRPTLAVELLRRLAVRNIDLLVGAAADDGGPALWAAVTRHLLATATLARAPPPVRIQAAEAVADIVLAAVDLAARAAAAAAAGPDAEPHVTERYAAQARAGEAQARALAPLLELARGEPGARFADVGRLALDTVHRLLQAAGRFVRGAWDAVFDVIACATAPRAAAAQRDGGGGGGGSAEARQPGFLMRCAFPCLQLICSDYLEDLPPHCLRRCIEALAQFGAQTEDLNISLTAIGQAWALCDFLQAGASAAAGEPGADPLASAELAGGGYGDGAVERLAAAWWGEALGAQPARTRRVLWLLLLHSLAALGRDRRHEVRLGAIQTLFRTLEMHGATFDAWMWDAVVWAVVLPLAAHALRQRARAFGGAAADLDDPHQGDRAHIASRSGLVAEDPALLLRRQWDETAATALLGAARVWGAQAPPAVWRIGRPAHAWRLAWRLAHALLAAGSAPALDAAAFAGDLDLDLDLEPAPEPDLDAVSSETAPEPGALRTRDSVAAAIGCAAALAGGAGPDGNGGAAAVWWRIGWRAWLAMGAAANAAADGHVVTQDALCTHLRQGAGIVARLRAAGRFGEADARALLALARTTLTNVAVPQSAPDAAAMTRLQALALDTMQLAHHDALALRELALLAVLPLVLRPPTAADDDDDALAQQPVVQCARAAFAPLAAAAAERSARCPSFAALAAAALDRIAAAVHRLAPPDDQEPDDQEPDQTAALARVLADGVWRDAAVAMGLHMVSPLAGDVAHRRRTSDRFAQAVAGSMARLRRCAPAGGDGGGGAALAGAWAAVGAVLDAALRPGALPTDVQIRLLDAVAEAGLRYVAPSAKAEAEAGAGAGAGSKPDDAEQPPEVAPYWAALVQILERGAAPAPGPAVLLETDEDGDDDDGTGGDEDDGDDDPHALAVACFGWLFGLSAQTMPAWVAAAAAPAMVRRSGAVVAQFGAESALLGRSPMPRARIELLRCVLGGLARLQLRPGALLLPPAAADHAARRPDAGAAAHLVAAYDALVALLPAVPDPDALRLVQQCLRRVSVEVLGAGH</sequence>
<dbReference type="Pfam" id="PF16213">
    <property type="entry name" value="DCB"/>
    <property type="match status" value="1"/>
</dbReference>
<evidence type="ECO:0000256" key="1">
    <source>
        <dbReference type="ARBA" id="ARBA00022448"/>
    </source>
</evidence>
<feature type="domain" description="Mon2/Sec7/BIG1-like HUS" evidence="4">
    <location>
        <begin position="203"/>
        <end position="312"/>
    </location>
</feature>
<gene>
    <name evidence="7" type="primary">MON2</name>
    <name evidence="7" type="ORF">H4R18_001865</name>
</gene>
<evidence type="ECO:0000313" key="8">
    <source>
        <dbReference type="Proteomes" id="UP001140217"/>
    </source>
</evidence>
<dbReference type="InterPro" id="IPR032817">
    <property type="entry name" value="Mon2_C"/>
</dbReference>
<dbReference type="GO" id="GO:0005794">
    <property type="term" value="C:Golgi apparatus"/>
    <property type="evidence" value="ECO:0007669"/>
    <property type="project" value="UniProtKB-ARBA"/>
</dbReference>
<feature type="region of interest" description="Disordered" evidence="3">
    <location>
        <begin position="1599"/>
        <end position="1627"/>
    </location>
</feature>
<reference evidence="7" key="1">
    <citation type="submission" date="2022-07" db="EMBL/GenBank/DDBJ databases">
        <title>Phylogenomic reconstructions and comparative analyses of Kickxellomycotina fungi.</title>
        <authorList>
            <person name="Reynolds N.K."/>
            <person name="Stajich J.E."/>
            <person name="Barry K."/>
            <person name="Grigoriev I.V."/>
            <person name="Crous P."/>
            <person name="Smith M.E."/>
        </authorList>
    </citation>
    <scope>NUCLEOTIDE SEQUENCE</scope>
    <source>
        <strain evidence="7">NBRC 105414</strain>
    </source>
</reference>
<dbReference type="InterPro" id="IPR032629">
    <property type="entry name" value="DCB_dom"/>
</dbReference>
<dbReference type="EMBL" id="JANBUL010000054">
    <property type="protein sequence ID" value="KAJ2783117.1"/>
    <property type="molecule type" value="Genomic_DNA"/>
</dbReference>
<keyword evidence="1" id="KW-0813">Transport</keyword>
<organism evidence="7 8">
    <name type="scientific">Coemansia javaensis</name>
    <dbReference type="NCBI Taxonomy" id="2761396"/>
    <lineage>
        <taxon>Eukaryota</taxon>
        <taxon>Fungi</taxon>
        <taxon>Fungi incertae sedis</taxon>
        <taxon>Zoopagomycota</taxon>
        <taxon>Kickxellomycotina</taxon>
        <taxon>Kickxellomycetes</taxon>
        <taxon>Kickxellales</taxon>
        <taxon>Kickxellaceae</taxon>
        <taxon>Coemansia</taxon>
    </lineage>
</organism>
<dbReference type="InterPro" id="IPR032691">
    <property type="entry name" value="Mon2/Sec7/BIG1-like_HUS"/>
</dbReference>
<evidence type="ECO:0000256" key="3">
    <source>
        <dbReference type="SAM" id="MobiDB-lite"/>
    </source>
</evidence>
<comment type="caution">
    <text evidence="7">The sequence shown here is derived from an EMBL/GenBank/DDBJ whole genome shotgun (WGS) entry which is preliminary data.</text>
</comment>
<dbReference type="Pfam" id="PF12783">
    <property type="entry name" value="Sec7-like_HUS"/>
    <property type="match status" value="1"/>
</dbReference>
<feature type="compositionally biased region" description="Acidic residues" evidence="3">
    <location>
        <begin position="1606"/>
        <end position="1626"/>
    </location>
</feature>
<dbReference type="OrthoDB" id="294853at2759"/>
<dbReference type="Pfam" id="PF16206">
    <property type="entry name" value="Mon2_C"/>
    <property type="match status" value="1"/>
</dbReference>
<feature type="domain" description="Mon2 C-terminal" evidence="5">
    <location>
        <begin position="930"/>
        <end position="1149"/>
    </location>
</feature>
<feature type="domain" description="Mon2/Sec7/BIG1-like dimerisation and cyclophilin-binding" evidence="6">
    <location>
        <begin position="5"/>
        <end position="179"/>
    </location>
</feature>
<evidence type="ECO:0000259" key="6">
    <source>
        <dbReference type="Pfam" id="PF16213"/>
    </source>
</evidence>
<evidence type="ECO:0000313" key="7">
    <source>
        <dbReference type="EMBL" id="KAJ2783117.1"/>
    </source>
</evidence>
<evidence type="ECO:0000259" key="5">
    <source>
        <dbReference type="Pfam" id="PF16206"/>
    </source>
</evidence>
<protein>
    <submittedName>
        <fullName evidence="7">Endocytosis and vacuole integrity protein</fullName>
    </submittedName>
</protein>
<dbReference type="GO" id="GO:0015031">
    <property type="term" value="P:protein transport"/>
    <property type="evidence" value="ECO:0007669"/>
    <property type="project" value="UniProtKB-KW"/>
</dbReference>
<keyword evidence="8" id="KW-1185">Reference proteome</keyword>
<proteinExistence type="predicted"/>
<evidence type="ECO:0000256" key="2">
    <source>
        <dbReference type="ARBA" id="ARBA00022927"/>
    </source>
</evidence>
<evidence type="ECO:0000259" key="4">
    <source>
        <dbReference type="Pfam" id="PF12783"/>
    </source>
</evidence>
<dbReference type="Proteomes" id="UP001140217">
    <property type="component" value="Unassembled WGS sequence"/>
</dbReference>
<accession>A0A9W8HCF2</accession>
<feature type="region of interest" description="Disordered" evidence="3">
    <location>
        <begin position="321"/>
        <end position="356"/>
    </location>
</feature>
<name>A0A9W8HCF2_9FUNG</name>